<feature type="region of interest" description="Disordered" evidence="2">
    <location>
        <begin position="731"/>
        <end position="919"/>
    </location>
</feature>
<gene>
    <name evidence="4" type="ORF">PT974_05812</name>
</gene>
<sequence length="1330" mass="147277">MTAWQTDDEYISVQTAISLPTPTDTPYRTPSQTSKRSRRSATPPSKGVSPSRMANGEKSSKRSSRISMEESLSILDPRRFTPTLHANLVSEILTLRRDQEEKTKLIENLESALQISREEQETLQENIANTSKETRSLKRQLSLLEGGTSSALGELARERDEAVDSVADARKRLDVAQKKIRSQEEDSQRVHDLWAQEKEDWEDEKRKFERRVHVAESRLKTVLEEMEVYQANVNGVQTRQDCQDSEGDESGREQDAASVRTMSMTNSIRFTFTGGMGSMLNGNSLADELNFDDTDDQTDMDGGESIMSSPRHKRTFSRDSVASKIHHRNRSMESLKRPGSVARGRLFMNEPVLEALEGVDEETRPSTPAPVPKTSYTDTGIQFSPPPSPKLESVKPITPNPPVLEKLALLESSPRSDSEYEANQRRKRVSRPLTIEPLKMNQRMVSSAAQTIELPLSPPKTPKSPYTDSATSPDLEPSKMVTSSTQTDAPAAKLVRASSATFPLTLEIPSINIEPPRSLPTSPLEPRLPQHFKHFGCQVNLSSQVEMAESSCQTESIQTDKRLALLPLHLQPSSITSRPPSPNPSVEITAENEFSPLPTRNPRRLTKGSLDLPSSPMSFGRLDDDVHDDHDFDDGPMSSQRSVPIRRPRHYSSFHSGIYSGSSDEMDEFGDDISDTEYRTALSAPRPPSAFSRPVRRNSSIKSPTSPEGIRSGRSSARSIHTELYSSYSLGDRQFKNGKPVRNVDKPLPSLPRSSSRSSVRKAAMIQSGIASHRARSRSPSLIDPVNPPFPIPARASSRKPSISISIPSDGRESPSIGVWQRKNSASRNHFNDNVRRVRSANTLACNGRYRRNGSRSPPLSPSTEAPESPALPPLPRNDITTPRDGDGSGGYRRHRSQLSTNTDVTTNTELQSQAGSQTPGVVEAIAQTMVGEWMFKYVRRRKSFGVPDNAGKDDSSNDRHKRWVWLAPYERAILWSSKQPSSGSALMGKAGRKLVIQSVLDVKDDNPPPRGANTTVFNRSILILTPQRALKFTATTTERHYLWLTALSFLAHSSQAVPDILSPAHLSVKQKPLPDFNVSRTKLKRGGIRDSIRIAKGRPVYKTDLPDVPSIPSAPASRMGEVASFRLPEGSVAGPGNHAREPSGDAAEPPMIPRFTDRNPAPIAHGRKRSNTGSHIHPPLSFRGFSGPLSSGSNHQSANSTTNASIITTGSSDIYPSQGSTNITWGTSQAASSDISSQPGNFFDAIGTVRMEAFISPLAFSQFTDDPDEEEEFRYAARRRSKDMRRKHSRNRHRDNPYARGRRGYDDYYGGNKTTGEEDFFRDDPFRGF</sequence>
<evidence type="ECO:0000256" key="1">
    <source>
        <dbReference type="SAM" id="Coils"/>
    </source>
</evidence>
<organism evidence="4 5">
    <name type="scientific">Cladobotryum mycophilum</name>
    <dbReference type="NCBI Taxonomy" id="491253"/>
    <lineage>
        <taxon>Eukaryota</taxon>
        <taxon>Fungi</taxon>
        <taxon>Dikarya</taxon>
        <taxon>Ascomycota</taxon>
        <taxon>Pezizomycotina</taxon>
        <taxon>Sordariomycetes</taxon>
        <taxon>Hypocreomycetidae</taxon>
        <taxon>Hypocreales</taxon>
        <taxon>Hypocreaceae</taxon>
        <taxon>Cladobotryum</taxon>
    </lineage>
</organism>
<protein>
    <submittedName>
        <fullName evidence="4">Anucleate primary sterigmata protein A</fullName>
    </submittedName>
</protein>
<feature type="domain" description="Pleckstrin homology" evidence="3">
    <location>
        <begin position="922"/>
        <end position="1054"/>
    </location>
</feature>
<evidence type="ECO:0000256" key="2">
    <source>
        <dbReference type="SAM" id="MobiDB-lite"/>
    </source>
</evidence>
<feature type="compositionally biased region" description="Basic residues" evidence="2">
    <location>
        <begin position="1281"/>
        <end position="1294"/>
    </location>
</feature>
<dbReference type="Pfam" id="PF12814">
    <property type="entry name" value="Mcp5_PH"/>
    <property type="match status" value="1"/>
</dbReference>
<feature type="compositionally biased region" description="Basic and acidic residues" evidence="2">
    <location>
        <begin position="621"/>
        <end position="630"/>
    </location>
</feature>
<proteinExistence type="predicted"/>
<feature type="compositionally biased region" description="Low complexity" evidence="2">
    <location>
        <begin position="793"/>
        <end position="809"/>
    </location>
</feature>
<feature type="region of interest" description="Disordered" evidence="2">
    <location>
        <begin position="237"/>
        <end position="260"/>
    </location>
</feature>
<dbReference type="InterPro" id="IPR024774">
    <property type="entry name" value="PH_dom-Mcp5-type"/>
</dbReference>
<dbReference type="Proteomes" id="UP001338125">
    <property type="component" value="Unassembled WGS sequence"/>
</dbReference>
<feature type="compositionally biased region" description="Low complexity" evidence="2">
    <location>
        <begin position="709"/>
        <end position="718"/>
    </location>
</feature>
<feature type="region of interest" description="Disordered" evidence="2">
    <location>
        <begin position="357"/>
        <end position="431"/>
    </location>
</feature>
<feature type="compositionally biased region" description="Polar residues" evidence="2">
    <location>
        <begin position="14"/>
        <end position="34"/>
    </location>
</feature>
<name>A0ABR0SJU2_9HYPO</name>
<evidence type="ECO:0000259" key="3">
    <source>
        <dbReference type="Pfam" id="PF12814"/>
    </source>
</evidence>
<feature type="region of interest" description="Disordered" evidence="2">
    <location>
        <begin position="288"/>
        <end position="333"/>
    </location>
</feature>
<feature type="region of interest" description="Disordered" evidence="2">
    <location>
        <begin position="571"/>
        <end position="643"/>
    </location>
</feature>
<dbReference type="InterPro" id="IPR053005">
    <property type="entry name" value="Nuclear_Pos-Cytoskel_Interact"/>
</dbReference>
<feature type="compositionally biased region" description="Low complexity" evidence="2">
    <location>
        <begin position="747"/>
        <end position="758"/>
    </location>
</feature>
<feature type="region of interest" description="Disordered" evidence="2">
    <location>
        <begin position="1281"/>
        <end position="1330"/>
    </location>
</feature>
<feature type="region of interest" description="Disordered" evidence="2">
    <location>
        <begin position="451"/>
        <end position="487"/>
    </location>
</feature>
<feature type="compositionally biased region" description="Acidic residues" evidence="2">
    <location>
        <begin position="289"/>
        <end position="302"/>
    </location>
</feature>
<keyword evidence="1" id="KW-0175">Coiled coil</keyword>
<feature type="region of interest" description="Disordered" evidence="2">
    <location>
        <begin position="14"/>
        <end position="71"/>
    </location>
</feature>
<accession>A0ABR0SJU2</accession>
<evidence type="ECO:0000313" key="4">
    <source>
        <dbReference type="EMBL" id="KAK5992408.1"/>
    </source>
</evidence>
<reference evidence="4 5" key="1">
    <citation type="submission" date="2024-01" db="EMBL/GenBank/DDBJ databases">
        <title>Complete genome of Cladobotryum mycophilum ATHUM6906.</title>
        <authorList>
            <person name="Christinaki A.C."/>
            <person name="Myridakis A.I."/>
            <person name="Kouvelis V.N."/>
        </authorList>
    </citation>
    <scope>NUCLEOTIDE SEQUENCE [LARGE SCALE GENOMIC DNA]</scope>
    <source>
        <strain evidence="4 5">ATHUM6906</strain>
    </source>
</reference>
<dbReference type="PANTHER" id="PTHR28190:SF2">
    <property type="entry name" value="MIGRATION PROTEIN, PUTATIVE (AFU_ORTHOLOGUE AFUA_2G07730)-RELATED"/>
    <property type="match status" value="1"/>
</dbReference>
<dbReference type="PANTHER" id="PTHR28190">
    <property type="entry name" value="NUCLEAR MIGRATION PROTEIN NUM1"/>
    <property type="match status" value="1"/>
</dbReference>
<feature type="compositionally biased region" description="Basic and acidic residues" evidence="2">
    <location>
        <begin position="414"/>
        <end position="424"/>
    </location>
</feature>
<evidence type="ECO:0000313" key="5">
    <source>
        <dbReference type="Proteomes" id="UP001338125"/>
    </source>
</evidence>
<feature type="compositionally biased region" description="Polar residues" evidence="2">
    <location>
        <begin position="898"/>
        <end position="919"/>
    </location>
</feature>
<feature type="coiled-coil region" evidence="1">
    <location>
        <begin position="92"/>
        <end position="232"/>
    </location>
</feature>
<keyword evidence="5" id="KW-1185">Reference proteome</keyword>
<feature type="compositionally biased region" description="Low complexity" evidence="2">
    <location>
        <begin position="681"/>
        <end position="693"/>
    </location>
</feature>
<feature type="region of interest" description="Disordered" evidence="2">
    <location>
        <begin position="680"/>
        <end position="718"/>
    </location>
</feature>
<feature type="region of interest" description="Disordered" evidence="2">
    <location>
        <begin position="1130"/>
        <end position="1176"/>
    </location>
</feature>
<comment type="caution">
    <text evidence="4">The sequence shown here is derived from an EMBL/GenBank/DDBJ whole genome shotgun (WGS) entry which is preliminary data.</text>
</comment>
<dbReference type="EMBL" id="JAVFKD010000012">
    <property type="protein sequence ID" value="KAK5992408.1"/>
    <property type="molecule type" value="Genomic_DNA"/>
</dbReference>